<dbReference type="Pfam" id="PF01029">
    <property type="entry name" value="NusB"/>
    <property type="match status" value="1"/>
</dbReference>
<reference evidence="8" key="1">
    <citation type="submission" date="2022-09" db="EMBL/GenBank/DDBJ databases">
        <authorList>
            <person name="Yuan C."/>
            <person name="Ke Z."/>
        </authorList>
    </citation>
    <scope>NUCLEOTIDE SEQUENCE</scope>
    <source>
        <strain evidence="8">LB-8</strain>
    </source>
</reference>
<dbReference type="HAMAP" id="MF_00073">
    <property type="entry name" value="NusB"/>
    <property type="match status" value="1"/>
</dbReference>
<dbReference type="InterPro" id="IPR011605">
    <property type="entry name" value="NusB_fam"/>
</dbReference>
<evidence type="ECO:0000313" key="8">
    <source>
        <dbReference type="EMBL" id="MCU7550315.1"/>
    </source>
</evidence>
<gene>
    <name evidence="6 8" type="primary">nusB</name>
    <name evidence="8" type="ORF">OCK74_14430</name>
</gene>
<dbReference type="GO" id="GO:0031564">
    <property type="term" value="P:transcription antitermination"/>
    <property type="evidence" value="ECO:0007669"/>
    <property type="project" value="UniProtKB-KW"/>
</dbReference>
<evidence type="ECO:0000256" key="2">
    <source>
        <dbReference type="ARBA" id="ARBA00022814"/>
    </source>
</evidence>
<evidence type="ECO:0000256" key="4">
    <source>
        <dbReference type="ARBA" id="ARBA00023015"/>
    </source>
</evidence>
<keyword evidence="2 6" id="KW-0889">Transcription antitermination</keyword>
<name>A0A9X2XWR1_9BACT</name>
<keyword evidence="4 6" id="KW-0805">Transcription regulation</keyword>
<proteinExistence type="inferred from homology"/>
<dbReference type="Proteomes" id="UP001155483">
    <property type="component" value="Unassembled WGS sequence"/>
</dbReference>
<protein>
    <recommendedName>
        <fullName evidence="6">Transcription antitermination protein NusB</fullName>
    </recommendedName>
    <alternativeName>
        <fullName evidence="6">Antitermination factor NusB</fullName>
    </alternativeName>
</protein>
<dbReference type="RefSeq" id="WP_279297754.1">
    <property type="nucleotide sequence ID" value="NZ_JAOTIF010000011.1"/>
</dbReference>
<dbReference type="AlphaFoldDB" id="A0A9X2XWR1"/>
<dbReference type="InterPro" id="IPR035926">
    <property type="entry name" value="NusB-like_sf"/>
</dbReference>
<feature type="domain" description="NusB/RsmB/TIM44" evidence="7">
    <location>
        <begin position="194"/>
        <end position="292"/>
    </location>
</feature>
<evidence type="ECO:0000259" key="7">
    <source>
        <dbReference type="Pfam" id="PF01029"/>
    </source>
</evidence>
<keyword evidence="3 6" id="KW-0694">RNA-binding</keyword>
<accession>A0A9X2XWR1</accession>
<dbReference type="GO" id="GO:0006353">
    <property type="term" value="P:DNA-templated transcription termination"/>
    <property type="evidence" value="ECO:0007669"/>
    <property type="project" value="UniProtKB-UniRule"/>
</dbReference>
<sequence>MISRRNIRVKVMQALYTIATLEQEVKPGEPARLLQKHFDQSTELLVYLIHFFTEIPAYAETDAFVRSSKHLPSNEDLNVNTKISGNEIIWRIKEDVSYGALLGTIKPQQKLDKELVRKFYVQLCETPEYKKYISTPERNNQDEKAILDFILEELLLPSELFEAHMDELFINWNDDSDMVIQLLKSYIHKPGSLNFREIVSPDKMQFAKSLLQTVTEKSEHLEELIVPKLKNWDAERIAILDMIIMKMGVAEFLYFDTIPPKVSINEYIDLAKEYSTQQSGQFVNGILDNIHKELVQQGKLHKTDFRKA</sequence>
<evidence type="ECO:0000256" key="3">
    <source>
        <dbReference type="ARBA" id="ARBA00022884"/>
    </source>
</evidence>
<reference evidence="8" key="2">
    <citation type="submission" date="2023-04" db="EMBL/GenBank/DDBJ databases">
        <title>Paracnuella aquatica gen. nov., sp. nov., a member of the family Chitinophagaceae isolated from a hot spring.</title>
        <authorList>
            <person name="Wang C."/>
        </authorList>
    </citation>
    <scope>NUCLEOTIDE SEQUENCE</scope>
    <source>
        <strain evidence="8">LB-8</strain>
    </source>
</reference>
<comment type="caution">
    <text evidence="8">The sequence shown here is derived from an EMBL/GenBank/DDBJ whole genome shotgun (WGS) entry which is preliminary data.</text>
</comment>
<dbReference type="GO" id="GO:0005829">
    <property type="term" value="C:cytosol"/>
    <property type="evidence" value="ECO:0007669"/>
    <property type="project" value="TreeGrafter"/>
</dbReference>
<dbReference type="SUPFAM" id="SSF48013">
    <property type="entry name" value="NusB-like"/>
    <property type="match status" value="1"/>
</dbReference>
<dbReference type="InterPro" id="IPR006027">
    <property type="entry name" value="NusB_RsmB_TIM44"/>
</dbReference>
<keyword evidence="9" id="KW-1185">Reference proteome</keyword>
<dbReference type="EMBL" id="JAOTIF010000011">
    <property type="protein sequence ID" value="MCU7550315.1"/>
    <property type="molecule type" value="Genomic_DNA"/>
</dbReference>
<comment type="function">
    <text evidence="6">Involved in transcription antitermination. Required for transcription of ribosomal RNA (rRNA) genes. Binds specifically to the boxA antiterminator sequence of the ribosomal RNA (rrn) operons.</text>
</comment>
<organism evidence="8 9">
    <name type="scientific">Paraflavisolibacter caeni</name>
    <dbReference type="NCBI Taxonomy" id="2982496"/>
    <lineage>
        <taxon>Bacteria</taxon>
        <taxon>Pseudomonadati</taxon>
        <taxon>Bacteroidota</taxon>
        <taxon>Chitinophagia</taxon>
        <taxon>Chitinophagales</taxon>
        <taxon>Chitinophagaceae</taxon>
        <taxon>Paraflavisolibacter</taxon>
    </lineage>
</organism>
<dbReference type="PANTHER" id="PTHR11078">
    <property type="entry name" value="N UTILIZATION SUBSTANCE PROTEIN B-RELATED"/>
    <property type="match status" value="1"/>
</dbReference>
<dbReference type="Gene3D" id="1.10.940.10">
    <property type="entry name" value="NusB-like"/>
    <property type="match status" value="1"/>
</dbReference>
<dbReference type="GO" id="GO:0003723">
    <property type="term" value="F:RNA binding"/>
    <property type="evidence" value="ECO:0007669"/>
    <property type="project" value="UniProtKB-UniRule"/>
</dbReference>
<dbReference type="NCBIfam" id="TIGR01951">
    <property type="entry name" value="nusB"/>
    <property type="match status" value="1"/>
</dbReference>
<dbReference type="PANTHER" id="PTHR11078:SF3">
    <property type="entry name" value="ANTITERMINATION NUSB DOMAIN-CONTAINING PROTEIN"/>
    <property type="match status" value="1"/>
</dbReference>
<comment type="similarity">
    <text evidence="1 6">Belongs to the NusB family.</text>
</comment>
<evidence type="ECO:0000256" key="1">
    <source>
        <dbReference type="ARBA" id="ARBA00005952"/>
    </source>
</evidence>
<evidence type="ECO:0000256" key="5">
    <source>
        <dbReference type="ARBA" id="ARBA00023163"/>
    </source>
</evidence>
<evidence type="ECO:0000313" key="9">
    <source>
        <dbReference type="Proteomes" id="UP001155483"/>
    </source>
</evidence>
<keyword evidence="5 6" id="KW-0804">Transcription</keyword>
<evidence type="ECO:0000256" key="6">
    <source>
        <dbReference type="HAMAP-Rule" id="MF_00073"/>
    </source>
</evidence>